<comment type="caution">
    <text evidence="2">The sequence shown here is derived from an EMBL/GenBank/DDBJ whole genome shotgun (WGS) entry which is preliminary data.</text>
</comment>
<evidence type="ECO:0000313" key="3">
    <source>
        <dbReference type="Proteomes" id="UP000316095"/>
    </source>
</evidence>
<dbReference type="Pfam" id="PF07396">
    <property type="entry name" value="Porin_O_P"/>
    <property type="match status" value="1"/>
</dbReference>
<gene>
    <name evidence="2" type="primary">oprP_1</name>
    <name evidence="2" type="ORF">Pan54_10230</name>
</gene>
<keyword evidence="1" id="KW-0175">Coiled coil</keyword>
<protein>
    <submittedName>
        <fullName evidence="2">Porin P</fullName>
    </submittedName>
</protein>
<feature type="coiled-coil region" evidence="1">
    <location>
        <begin position="48"/>
        <end position="75"/>
    </location>
</feature>
<dbReference type="Gene3D" id="2.40.160.10">
    <property type="entry name" value="Porin"/>
    <property type="match status" value="1"/>
</dbReference>
<organism evidence="2 3">
    <name type="scientific">Rubinisphaera italica</name>
    <dbReference type="NCBI Taxonomy" id="2527969"/>
    <lineage>
        <taxon>Bacteria</taxon>
        <taxon>Pseudomonadati</taxon>
        <taxon>Planctomycetota</taxon>
        <taxon>Planctomycetia</taxon>
        <taxon>Planctomycetales</taxon>
        <taxon>Planctomycetaceae</taxon>
        <taxon>Rubinisphaera</taxon>
    </lineage>
</organism>
<dbReference type="Proteomes" id="UP000316095">
    <property type="component" value="Unassembled WGS sequence"/>
</dbReference>
<sequence>MKYVEEHTIVTVRQERLSGSRNWFWKSPAKTIPFMLMLTILICNTITVAGAEEIADELQQELQRLQRQIDELKAASVMPAGDSLIIPAGASQYSCTPGKSCCDLATEKPAYPTTKITGFFQADAVWFDQSPANQFAVGGGNPAMGDVQDGADFRRTRLAAVGEVWDNINYMIEFDFAFPGRPSFMDVWLEIEEVDGANNLRIGQFRTPFGMDGQTSVKELTFLERALPAAFLPFRQIGALYYGTNEDDSATWAIAGFRYPTDTFGGNVGDNGGFGMATRITKVLGDCEDGNGLFHLGAGYSFVDPASDLVQYQNQPEVFVSETGGAALVPAGVPTNVPPFVNTGLIPTDNVNLFNVELAAAQGSFYAQSEAFYTVVNQKVGNRLTFSGAYAHAGYFLTGEKRAYNRKNGVFGRVKPDSNFGDCGGTGAWEIAGRWSYIDLNDENIQGSRLNDLTAGLNWYLNPYTKFQWNYIHAMLDSPLNGDSSADIFAMRAQVDF</sequence>
<dbReference type="AlphaFoldDB" id="A0A5C5XCH5"/>
<proteinExistence type="predicted"/>
<dbReference type="InterPro" id="IPR010870">
    <property type="entry name" value="Porin_O/P"/>
</dbReference>
<evidence type="ECO:0000256" key="1">
    <source>
        <dbReference type="SAM" id="Coils"/>
    </source>
</evidence>
<dbReference type="EMBL" id="SJPG01000001">
    <property type="protein sequence ID" value="TWT60309.1"/>
    <property type="molecule type" value="Genomic_DNA"/>
</dbReference>
<evidence type="ECO:0000313" key="2">
    <source>
        <dbReference type="EMBL" id="TWT60309.1"/>
    </source>
</evidence>
<dbReference type="SUPFAM" id="SSF56935">
    <property type="entry name" value="Porins"/>
    <property type="match status" value="1"/>
</dbReference>
<accession>A0A5C5XCH5</accession>
<dbReference type="InterPro" id="IPR023614">
    <property type="entry name" value="Porin_dom_sf"/>
</dbReference>
<dbReference type="RefSeq" id="WP_207310039.1">
    <property type="nucleotide sequence ID" value="NZ_SJPG01000001.1"/>
</dbReference>
<reference evidence="2 3" key="1">
    <citation type="submission" date="2019-02" db="EMBL/GenBank/DDBJ databases">
        <title>Deep-cultivation of Planctomycetes and their phenomic and genomic characterization uncovers novel biology.</title>
        <authorList>
            <person name="Wiegand S."/>
            <person name="Jogler M."/>
            <person name="Boedeker C."/>
            <person name="Pinto D."/>
            <person name="Vollmers J."/>
            <person name="Rivas-Marin E."/>
            <person name="Kohn T."/>
            <person name="Peeters S.H."/>
            <person name="Heuer A."/>
            <person name="Rast P."/>
            <person name="Oberbeckmann S."/>
            <person name="Bunk B."/>
            <person name="Jeske O."/>
            <person name="Meyerdierks A."/>
            <person name="Storesund J.E."/>
            <person name="Kallscheuer N."/>
            <person name="Luecker S."/>
            <person name="Lage O.M."/>
            <person name="Pohl T."/>
            <person name="Merkel B.J."/>
            <person name="Hornburger P."/>
            <person name="Mueller R.-W."/>
            <person name="Bruemmer F."/>
            <person name="Labrenz M."/>
            <person name="Spormann A.M."/>
            <person name="Op Den Camp H."/>
            <person name="Overmann J."/>
            <person name="Amann R."/>
            <person name="Jetten M.S.M."/>
            <person name="Mascher T."/>
            <person name="Medema M.H."/>
            <person name="Devos D.P."/>
            <person name="Kaster A.-K."/>
            <person name="Ovreas L."/>
            <person name="Rohde M."/>
            <person name="Galperin M.Y."/>
            <person name="Jogler C."/>
        </authorList>
    </citation>
    <scope>NUCLEOTIDE SEQUENCE [LARGE SCALE GENOMIC DNA]</scope>
    <source>
        <strain evidence="2 3">Pan54</strain>
    </source>
</reference>
<name>A0A5C5XCH5_9PLAN</name>
<keyword evidence="3" id="KW-1185">Reference proteome</keyword>